<dbReference type="SUPFAM" id="SSF53474">
    <property type="entry name" value="alpha/beta-Hydrolases"/>
    <property type="match status" value="1"/>
</dbReference>
<name>A0A354A7G7_9GAMM</name>
<dbReference type="PANTHER" id="PTHR43433">
    <property type="entry name" value="HYDROLASE, ALPHA/BETA FOLD FAMILY PROTEIN"/>
    <property type="match status" value="1"/>
</dbReference>
<organism evidence="3 4">
    <name type="scientific">Erwinia persicina</name>
    <dbReference type="NCBI Taxonomy" id="55211"/>
    <lineage>
        <taxon>Bacteria</taxon>
        <taxon>Pseudomonadati</taxon>
        <taxon>Pseudomonadota</taxon>
        <taxon>Gammaproteobacteria</taxon>
        <taxon>Enterobacterales</taxon>
        <taxon>Erwiniaceae</taxon>
        <taxon>Erwinia</taxon>
    </lineage>
</organism>
<dbReference type="RefSeq" id="WP_118663983.1">
    <property type="nucleotide sequence ID" value="NZ_CP022725.1"/>
</dbReference>
<dbReference type="Proteomes" id="UP000661012">
    <property type="component" value="Unassembled WGS sequence"/>
</dbReference>
<evidence type="ECO:0000313" key="2">
    <source>
        <dbReference type="EMBL" id="MBD8107967.1"/>
    </source>
</evidence>
<dbReference type="Proteomes" id="UP000306393">
    <property type="component" value="Unassembled WGS sequence"/>
</dbReference>
<dbReference type="InterPro" id="IPR026968">
    <property type="entry name" value="PcaD/CatD"/>
</dbReference>
<sequence length="258" mass="28112">MKMDFRLDGPEDAPLLVLSNSLGTTLDLWQPLMAALTRHFHVLRYNARGHGSTPLPASSLTLERLGLDVIDLLDKLRVEQALFCGISLGGMTGLWLSRFYPQRFHRMVVANTAARIGTPESWLNRATQIRRDGLSTVAATCSSRWFTPEFVRAAHPQVTRLIMQLAHADPAGYAACCEVLAAADLRADVRRMTVPLLVIAGEQDAVTTVEDARWLTSHIPAASLLSLPSSHLSCIACPAAFSEAVSEFLLRGSTNPPG</sequence>
<evidence type="ECO:0000313" key="5">
    <source>
        <dbReference type="Proteomes" id="UP000661012"/>
    </source>
</evidence>
<evidence type="ECO:0000313" key="3">
    <source>
        <dbReference type="EMBL" id="TKJ85739.1"/>
    </source>
</evidence>
<dbReference type="NCBIfam" id="TIGR02427">
    <property type="entry name" value="protocat_pcaD"/>
    <property type="match status" value="1"/>
</dbReference>
<dbReference type="InterPro" id="IPR000073">
    <property type="entry name" value="AB_hydrolase_1"/>
</dbReference>
<evidence type="ECO:0000313" key="4">
    <source>
        <dbReference type="Proteomes" id="UP000306393"/>
    </source>
</evidence>
<comment type="caution">
    <text evidence="3">The sequence shown here is derived from an EMBL/GenBank/DDBJ whole genome shotgun (WGS) entry which is preliminary data.</text>
</comment>
<proteinExistence type="predicted"/>
<dbReference type="InterPro" id="IPR050471">
    <property type="entry name" value="AB_hydrolase"/>
</dbReference>
<dbReference type="KEGG" id="epe:CI789_06175"/>
<dbReference type="PANTHER" id="PTHR43433:SF5">
    <property type="entry name" value="AB HYDROLASE-1 DOMAIN-CONTAINING PROTEIN"/>
    <property type="match status" value="1"/>
</dbReference>
<dbReference type="AlphaFoldDB" id="A0A354A7G7"/>
<reference evidence="2 5" key="2">
    <citation type="journal article" date="2020" name="FEMS Microbiol. Ecol.">
        <title>Temporal dynamics of bacterial communities during seed development and maturation.</title>
        <authorList>
            <person name="Chesneau G."/>
            <person name="Torres-Cortes G."/>
            <person name="Briand M."/>
            <person name="Darrasse A."/>
            <person name="Preveaux A."/>
            <person name="Marais C."/>
            <person name="Jacques M.A."/>
            <person name="Shade A."/>
            <person name="Barret M."/>
        </authorList>
    </citation>
    <scope>NUCLEOTIDE SEQUENCE [LARGE SCALE GENOMIC DNA]</scope>
    <source>
        <strain evidence="2 5">CFBP13732</strain>
    </source>
</reference>
<protein>
    <submittedName>
        <fullName evidence="3">3-oxoadipate enol-lactonase</fullName>
        <ecNumber evidence="2">3.1.1.24</ecNumber>
    </submittedName>
</protein>
<keyword evidence="5" id="KW-1185">Reference proteome</keyword>
<dbReference type="OrthoDB" id="9780765at2"/>
<dbReference type="PRINTS" id="PR00111">
    <property type="entry name" value="ABHYDROLASE"/>
</dbReference>
<evidence type="ECO:0000259" key="1">
    <source>
        <dbReference type="Pfam" id="PF00561"/>
    </source>
</evidence>
<dbReference type="GO" id="GO:0042952">
    <property type="term" value="P:beta-ketoadipate pathway"/>
    <property type="evidence" value="ECO:0007669"/>
    <property type="project" value="InterPro"/>
</dbReference>
<feature type="domain" description="AB hydrolase-1" evidence="1">
    <location>
        <begin position="14"/>
        <end position="233"/>
    </location>
</feature>
<dbReference type="GO" id="GO:0047570">
    <property type="term" value="F:3-oxoadipate enol-lactonase activity"/>
    <property type="evidence" value="ECO:0007669"/>
    <property type="project" value="UniProtKB-EC"/>
</dbReference>
<keyword evidence="2" id="KW-0378">Hydrolase</keyword>
<dbReference type="Gene3D" id="3.40.50.1820">
    <property type="entry name" value="alpha/beta hydrolase"/>
    <property type="match status" value="1"/>
</dbReference>
<dbReference type="EC" id="3.1.1.24" evidence="2"/>
<dbReference type="InterPro" id="IPR029058">
    <property type="entry name" value="AB_hydrolase_fold"/>
</dbReference>
<accession>A0A354A7G7</accession>
<dbReference type="GeneID" id="67476371"/>
<gene>
    <name evidence="3" type="primary">pcaD</name>
    <name evidence="3" type="ORF">EpCFBP13511_19010</name>
    <name evidence="2" type="ORF">IFT93_16335</name>
</gene>
<dbReference type="Pfam" id="PF00561">
    <property type="entry name" value="Abhydrolase_1"/>
    <property type="match status" value="1"/>
</dbReference>
<reference evidence="3 4" key="1">
    <citation type="journal article" date="2019" name="Sci. Rep.">
        <title>Differences in resource use lead to coexistence of seed-transmitted microbial populations.</title>
        <authorList>
            <person name="Torres-Cortes G."/>
            <person name="Garcia B.J."/>
            <person name="Compant S."/>
            <person name="Rezki S."/>
            <person name="Jones P."/>
            <person name="Preveaux A."/>
            <person name="Briand M."/>
            <person name="Roulet A."/>
            <person name="Bouchez O."/>
            <person name="Jacobson D."/>
            <person name="Barret M."/>
        </authorList>
    </citation>
    <scope>NUCLEOTIDE SEQUENCE [LARGE SCALE GENOMIC DNA]</scope>
    <source>
        <strain evidence="3 4">CFBP13511</strain>
    </source>
</reference>
<dbReference type="EMBL" id="JACYNN010000013">
    <property type="protein sequence ID" value="MBD8107967.1"/>
    <property type="molecule type" value="Genomic_DNA"/>
</dbReference>
<dbReference type="EMBL" id="QGAC01000021">
    <property type="protein sequence ID" value="TKJ85739.1"/>
    <property type="molecule type" value="Genomic_DNA"/>
</dbReference>
<dbReference type="STRING" id="1219360.GCA_001571305_00016"/>